<evidence type="ECO:0000256" key="1">
    <source>
        <dbReference type="SAM" id="MobiDB-lite"/>
    </source>
</evidence>
<dbReference type="Proteomes" id="UP000594638">
    <property type="component" value="Unassembled WGS sequence"/>
</dbReference>
<comment type="caution">
    <text evidence="2">The sequence shown here is derived from an EMBL/GenBank/DDBJ whole genome shotgun (WGS) entry which is preliminary data.</text>
</comment>
<keyword evidence="3" id="KW-1185">Reference proteome</keyword>
<protein>
    <submittedName>
        <fullName evidence="2">Uncharacterized protein</fullName>
    </submittedName>
</protein>
<dbReference type="AlphaFoldDB" id="A0A8S0RDC5"/>
<gene>
    <name evidence="2" type="ORF">OLEA9_A102421</name>
</gene>
<sequence length="125" mass="13271">MGESITLPPLSSLLATARQSSRLTSKMPLNLDHVPSIDFPPILPEPLGSYKLPSAPKRAASAPIKKKTVPVSKPKATSLKTTKEKKLAPSKANPKLAAKKTSARSVKLKSVKSPVKKVAAKKGKK</sequence>
<feature type="region of interest" description="Disordered" evidence="1">
    <location>
        <begin position="54"/>
        <end position="125"/>
    </location>
</feature>
<name>A0A8S0RDC5_OLEEU</name>
<dbReference type="EMBL" id="CACTIH010002588">
    <property type="protein sequence ID" value="CAA2976859.1"/>
    <property type="molecule type" value="Genomic_DNA"/>
</dbReference>
<accession>A0A8S0RDC5</accession>
<proteinExistence type="predicted"/>
<evidence type="ECO:0000313" key="3">
    <source>
        <dbReference type="Proteomes" id="UP000594638"/>
    </source>
</evidence>
<reference evidence="2 3" key="1">
    <citation type="submission" date="2019-12" db="EMBL/GenBank/DDBJ databases">
        <authorList>
            <person name="Alioto T."/>
            <person name="Alioto T."/>
            <person name="Gomez Garrido J."/>
        </authorList>
    </citation>
    <scope>NUCLEOTIDE SEQUENCE [LARGE SCALE GENOMIC DNA]</scope>
</reference>
<feature type="compositionally biased region" description="Basic residues" evidence="1">
    <location>
        <begin position="97"/>
        <end position="125"/>
    </location>
</feature>
<evidence type="ECO:0000313" key="2">
    <source>
        <dbReference type="EMBL" id="CAA2976859.1"/>
    </source>
</evidence>
<dbReference type="Gramene" id="OE9A102421T1">
    <property type="protein sequence ID" value="OE9A102421C1"/>
    <property type="gene ID" value="OE9A102421"/>
</dbReference>
<organism evidence="2 3">
    <name type="scientific">Olea europaea subsp. europaea</name>
    <dbReference type="NCBI Taxonomy" id="158383"/>
    <lineage>
        <taxon>Eukaryota</taxon>
        <taxon>Viridiplantae</taxon>
        <taxon>Streptophyta</taxon>
        <taxon>Embryophyta</taxon>
        <taxon>Tracheophyta</taxon>
        <taxon>Spermatophyta</taxon>
        <taxon>Magnoliopsida</taxon>
        <taxon>eudicotyledons</taxon>
        <taxon>Gunneridae</taxon>
        <taxon>Pentapetalae</taxon>
        <taxon>asterids</taxon>
        <taxon>lamiids</taxon>
        <taxon>Lamiales</taxon>
        <taxon>Oleaceae</taxon>
        <taxon>Oleeae</taxon>
        <taxon>Olea</taxon>
    </lineage>
</organism>